<evidence type="ECO:0000313" key="2">
    <source>
        <dbReference type="Proteomes" id="UP001142055"/>
    </source>
</evidence>
<keyword evidence="2" id="KW-1185">Reference proteome</keyword>
<evidence type="ECO:0000313" key="1">
    <source>
        <dbReference type="EMBL" id="KAJ6221010.1"/>
    </source>
</evidence>
<dbReference type="AlphaFoldDB" id="A0A9Q0M883"/>
<protein>
    <submittedName>
        <fullName evidence="1">Uncharacterized protein</fullName>
    </submittedName>
</protein>
<reference evidence="1" key="1">
    <citation type="submission" date="2022-12" db="EMBL/GenBank/DDBJ databases">
        <title>Genome assemblies of Blomia tropicalis.</title>
        <authorList>
            <person name="Cui Y."/>
        </authorList>
    </citation>
    <scope>NUCLEOTIDE SEQUENCE</scope>
    <source>
        <tissue evidence="1">Adult mites</tissue>
    </source>
</reference>
<accession>A0A9Q0M883</accession>
<dbReference type="Proteomes" id="UP001142055">
    <property type="component" value="Chromosome 2"/>
</dbReference>
<comment type="caution">
    <text evidence="1">The sequence shown here is derived from an EMBL/GenBank/DDBJ whole genome shotgun (WGS) entry which is preliminary data.</text>
</comment>
<name>A0A9Q0M883_BLOTA</name>
<gene>
    <name evidence="1" type="ORF">RDWZM_006822</name>
</gene>
<proteinExistence type="predicted"/>
<sequence length="443" mass="51347">MGDNLKQLETKIENKYKMIFGLLHRSPNFPRLDEKLLQLEALISEIPSNNLQLKQKWEQKFEELYLKFTEIVGTVNFDQVSIADSLSTSHLLKNCFVPTEVNKPVENTSSQSSTYISNLKFALMDSKFKIEQLISQMPCEKPKLLQRSIIEFIESVGDIPKSYKDLSQEWNSNLLIILENYLEKFRQVNEVDFESHLKILSYFINQHLHMNDLVKAQIKIAQLKVLVDGIPISTKMYSDWNNTLKQMLSQVSNKSIKPNNDDGVDVLKLAGIDTNAYLPADQVALKLCCLEMEFAHLLAKTPKPLEELKVKLETMIKLKNSISSDFTETLKDWEFRVEQCKNRLNEIICEQQTKMDSDKVTNISTMNDNNEKTNPMITRLIDCEGAINALFEYPQPPIEDLEMILNLFQQTLLQISDSKLKEEWDKKYVLYAKKFITHFEPMA</sequence>
<organism evidence="1 2">
    <name type="scientific">Blomia tropicalis</name>
    <name type="common">Mite</name>
    <dbReference type="NCBI Taxonomy" id="40697"/>
    <lineage>
        <taxon>Eukaryota</taxon>
        <taxon>Metazoa</taxon>
        <taxon>Ecdysozoa</taxon>
        <taxon>Arthropoda</taxon>
        <taxon>Chelicerata</taxon>
        <taxon>Arachnida</taxon>
        <taxon>Acari</taxon>
        <taxon>Acariformes</taxon>
        <taxon>Sarcoptiformes</taxon>
        <taxon>Astigmata</taxon>
        <taxon>Glycyphagoidea</taxon>
        <taxon>Echimyopodidae</taxon>
        <taxon>Blomia</taxon>
    </lineage>
</organism>
<dbReference type="EMBL" id="JAPWDV010000002">
    <property type="protein sequence ID" value="KAJ6221010.1"/>
    <property type="molecule type" value="Genomic_DNA"/>
</dbReference>